<dbReference type="GO" id="GO:0016740">
    <property type="term" value="F:transferase activity"/>
    <property type="evidence" value="ECO:0007669"/>
    <property type="project" value="UniProtKB-KW"/>
</dbReference>
<evidence type="ECO:0000259" key="2">
    <source>
        <dbReference type="PROSITE" id="PS50405"/>
    </source>
</evidence>
<dbReference type="PROSITE" id="PS50404">
    <property type="entry name" value="GST_NTER"/>
    <property type="match status" value="1"/>
</dbReference>
<feature type="domain" description="GST C-terminal" evidence="2">
    <location>
        <begin position="82"/>
        <end position="212"/>
    </location>
</feature>
<dbReference type="STRING" id="797277.SAMN05216198_3058"/>
<dbReference type="PANTHER" id="PTHR43968">
    <property type="match status" value="1"/>
</dbReference>
<dbReference type="OrthoDB" id="5242791at2"/>
<protein>
    <submittedName>
        <fullName evidence="3">Glutathione S-transferase</fullName>
    </submittedName>
</protein>
<dbReference type="InterPro" id="IPR036282">
    <property type="entry name" value="Glutathione-S-Trfase_C_sf"/>
</dbReference>
<accession>A0A1H1VV63</accession>
<dbReference type="SUPFAM" id="SSF52833">
    <property type="entry name" value="Thioredoxin-like"/>
    <property type="match status" value="1"/>
</dbReference>
<dbReference type="SFLD" id="SFLDG00358">
    <property type="entry name" value="Main_(cytGST)"/>
    <property type="match status" value="1"/>
</dbReference>
<dbReference type="CDD" id="cd00570">
    <property type="entry name" value="GST_N_family"/>
    <property type="match status" value="1"/>
</dbReference>
<keyword evidence="4" id="KW-1185">Reference proteome</keyword>
<sequence>MLRLHGFAVSNYFNMAKLALLEKGVDFEINTVRGSQDAEFLAMSPRGKVPCLETEQGFISETNVILEYIDETQGGKSLLPSDPFARATVRALAKEVELYIELPARSCYPEVFFGGKVEQNVKDKAKAELQAGVAALRRHGSFSPYVAGSEMTIADILFLFSIDLAQAVAKKLFGLDLLGDWPEAQALLELLSKNPNVQRIETDKKAEMAAFIAAMSGPGK</sequence>
<dbReference type="RefSeq" id="WP_090274741.1">
    <property type="nucleotide sequence ID" value="NZ_LT629748.1"/>
</dbReference>
<dbReference type="EMBL" id="LT629748">
    <property type="protein sequence ID" value="SDS88777.1"/>
    <property type="molecule type" value="Genomic_DNA"/>
</dbReference>
<dbReference type="InterPro" id="IPR050983">
    <property type="entry name" value="GST_Omega/HSP26"/>
</dbReference>
<evidence type="ECO:0000313" key="3">
    <source>
        <dbReference type="EMBL" id="SDS88777.1"/>
    </source>
</evidence>
<dbReference type="SUPFAM" id="SSF47616">
    <property type="entry name" value="GST C-terminal domain-like"/>
    <property type="match status" value="1"/>
</dbReference>
<dbReference type="InterPro" id="IPR004045">
    <property type="entry name" value="Glutathione_S-Trfase_N"/>
</dbReference>
<organism evidence="3 4">
    <name type="scientific">Halopseudomonas litoralis</name>
    <dbReference type="NCBI Taxonomy" id="797277"/>
    <lineage>
        <taxon>Bacteria</taxon>
        <taxon>Pseudomonadati</taxon>
        <taxon>Pseudomonadota</taxon>
        <taxon>Gammaproteobacteria</taxon>
        <taxon>Pseudomonadales</taxon>
        <taxon>Pseudomonadaceae</taxon>
        <taxon>Halopseudomonas</taxon>
    </lineage>
</organism>
<name>A0A1H1VV63_9GAMM</name>
<proteinExistence type="predicted"/>
<dbReference type="Proteomes" id="UP000243426">
    <property type="component" value="Chromosome I"/>
</dbReference>
<dbReference type="InterPro" id="IPR010987">
    <property type="entry name" value="Glutathione-S-Trfase_C-like"/>
</dbReference>
<dbReference type="PROSITE" id="PS50405">
    <property type="entry name" value="GST_CTER"/>
    <property type="match status" value="1"/>
</dbReference>
<dbReference type="PANTHER" id="PTHR43968:SF6">
    <property type="entry name" value="GLUTATHIONE S-TRANSFERASE OMEGA"/>
    <property type="match status" value="1"/>
</dbReference>
<evidence type="ECO:0000259" key="1">
    <source>
        <dbReference type="PROSITE" id="PS50404"/>
    </source>
</evidence>
<dbReference type="SFLD" id="SFLDS00019">
    <property type="entry name" value="Glutathione_Transferase_(cytos"/>
    <property type="match status" value="1"/>
</dbReference>
<gene>
    <name evidence="3" type="ORF">SAMN05216198_3058</name>
</gene>
<keyword evidence="3" id="KW-0808">Transferase</keyword>
<dbReference type="Pfam" id="PF13417">
    <property type="entry name" value="GST_N_3"/>
    <property type="match status" value="1"/>
</dbReference>
<reference evidence="4" key="1">
    <citation type="submission" date="2016-10" db="EMBL/GenBank/DDBJ databases">
        <authorList>
            <person name="Varghese N."/>
            <person name="Submissions S."/>
        </authorList>
    </citation>
    <scope>NUCLEOTIDE SEQUENCE [LARGE SCALE GENOMIC DNA]</scope>
    <source>
        <strain evidence="4">2SM5</strain>
    </source>
</reference>
<dbReference type="InterPro" id="IPR036249">
    <property type="entry name" value="Thioredoxin-like_sf"/>
</dbReference>
<dbReference type="GO" id="GO:0005737">
    <property type="term" value="C:cytoplasm"/>
    <property type="evidence" value="ECO:0007669"/>
    <property type="project" value="TreeGrafter"/>
</dbReference>
<feature type="domain" description="GST N-terminal" evidence="1">
    <location>
        <begin position="1"/>
        <end position="77"/>
    </location>
</feature>
<dbReference type="Gene3D" id="1.20.1050.10">
    <property type="match status" value="1"/>
</dbReference>
<dbReference type="AlphaFoldDB" id="A0A1H1VV63"/>
<dbReference type="Gene3D" id="3.40.30.10">
    <property type="entry name" value="Glutaredoxin"/>
    <property type="match status" value="1"/>
</dbReference>
<dbReference type="InterPro" id="IPR040079">
    <property type="entry name" value="Glutathione_S-Trfase"/>
</dbReference>
<evidence type="ECO:0000313" key="4">
    <source>
        <dbReference type="Proteomes" id="UP000243426"/>
    </source>
</evidence>